<evidence type="ECO:0000256" key="1">
    <source>
        <dbReference type="SAM" id="MobiDB-lite"/>
    </source>
</evidence>
<dbReference type="EMBL" id="BMPE01000003">
    <property type="protein sequence ID" value="GGL00234.1"/>
    <property type="molecule type" value="Genomic_DNA"/>
</dbReference>
<keyword evidence="3" id="KW-1185">Reference proteome</keyword>
<name>A0ABQ2FKH7_9DEIO</name>
<proteinExistence type="predicted"/>
<accession>A0ABQ2FKH7</accession>
<evidence type="ECO:0000313" key="2">
    <source>
        <dbReference type="EMBL" id="GGL00234.1"/>
    </source>
</evidence>
<feature type="region of interest" description="Disordered" evidence="1">
    <location>
        <begin position="1"/>
        <end position="22"/>
    </location>
</feature>
<feature type="compositionally biased region" description="Polar residues" evidence="1">
    <location>
        <begin position="1"/>
        <end position="11"/>
    </location>
</feature>
<comment type="caution">
    <text evidence="2">The sequence shown here is derived from an EMBL/GenBank/DDBJ whole genome shotgun (WGS) entry which is preliminary data.</text>
</comment>
<protein>
    <submittedName>
        <fullName evidence="2">Uncharacterized protein</fullName>
    </submittedName>
</protein>
<sequence length="90" mass="9702">MSKARTSPRSCTRSEMDQRSFRAQAGRGTLVVLAVVRVGGHDGRAELLGRGGRGKRERGSLELSGAHLLMFRLVAAVAGEQAWWPQGVSL</sequence>
<reference evidence="3" key="1">
    <citation type="journal article" date="2019" name="Int. J. Syst. Evol. Microbiol.">
        <title>The Global Catalogue of Microorganisms (GCM) 10K type strain sequencing project: providing services to taxonomists for standard genome sequencing and annotation.</title>
        <authorList>
            <consortium name="The Broad Institute Genomics Platform"/>
            <consortium name="The Broad Institute Genome Sequencing Center for Infectious Disease"/>
            <person name="Wu L."/>
            <person name="Ma J."/>
        </authorList>
    </citation>
    <scope>NUCLEOTIDE SEQUENCE [LARGE SCALE GENOMIC DNA]</scope>
    <source>
        <strain evidence="3">JCM 19173</strain>
    </source>
</reference>
<dbReference type="Proteomes" id="UP000604341">
    <property type="component" value="Unassembled WGS sequence"/>
</dbReference>
<evidence type="ECO:0000313" key="3">
    <source>
        <dbReference type="Proteomes" id="UP000604341"/>
    </source>
</evidence>
<gene>
    <name evidence="2" type="ORF">GCM10010844_18330</name>
</gene>
<organism evidence="2 3">
    <name type="scientific">Deinococcus radiotolerans</name>
    <dbReference type="NCBI Taxonomy" id="1309407"/>
    <lineage>
        <taxon>Bacteria</taxon>
        <taxon>Thermotogati</taxon>
        <taxon>Deinococcota</taxon>
        <taxon>Deinococci</taxon>
        <taxon>Deinococcales</taxon>
        <taxon>Deinococcaceae</taxon>
        <taxon>Deinococcus</taxon>
    </lineage>
</organism>